<dbReference type="AlphaFoldDB" id="A0A0M6WCV2"/>
<dbReference type="STRING" id="301302.ERS852420_01397"/>
<evidence type="ECO:0000313" key="6">
    <source>
        <dbReference type="Proteomes" id="UP000049979"/>
    </source>
</evidence>
<dbReference type="SFLD" id="SFLDS00003">
    <property type="entry name" value="Haloacid_Dehalogenase"/>
    <property type="match status" value="1"/>
</dbReference>
<dbReference type="SFLD" id="SFLDG01129">
    <property type="entry name" value="C1.5:_HAD__Beta-PGM__Phosphata"/>
    <property type="match status" value="1"/>
</dbReference>
<dbReference type="Gene3D" id="3.40.50.1000">
    <property type="entry name" value="HAD superfamily/HAD-like"/>
    <property type="match status" value="1"/>
</dbReference>
<name>A0A0M6WCV2_9FIRM</name>
<comment type="cofactor">
    <cofactor evidence="1">
        <name>Mg(2+)</name>
        <dbReference type="ChEBI" id="CHEBI:18420"/>
    </cofactor>
</comment>
<dbReference type="NCBIfam" id="TIGR01549">
    <property type="entry name" value="HAD-SF-IA-v1"/>
    <property type="match status" value="1"/>
</dbReference>
<evidence type="ECO:0000256" key="1">
    <source>
        <dbReference type="ARBA" id="ARBA00001946"/>
    </source>
</evidence>
<dbReference type="Gene3D" id="1.10.150.240">
    <property type="entry name" value="Putative phosphatase, domain 2"/>
    <property type="match status" value="1"/>
</dbReference>
<dbReference type="RefSeq" id="WP_082413717.1">
    <property type="nucleotide sequence ID" value="NZ_CP173697.1"/>
</dbReference>
<dbReference type="InterPro" id="IPR023198">
    <property type="entry name" value="PGP-like_dom2"/>
</dbReference>
<dbReference type="EMBL" id="CVRR01000005">
    <property type="protein sequence ID" value="CRL33155.1"/>
    <property type="molecule type" value="Genomic_DNA"/>
</dbReference>
<accession>A0A0M6WCV2</accession>
<evidence type="ECO:0000256" key="3">
    <source>
        <dbReference type="ARBA" id="ARBA00022801"/>
    </source>
</evidence>
<dbReference type="Pfam" id="PF00702">
    <property type="entry name" value="Hydrolase"/>
    <property type="match status" value="1"/>
</dbReference>
<dbReference type="InterPro" id="IPR006439">
    <property type="entry name" value="HAD-SF_hydro_IA"/>
</dbReference>
<keyword evidence="2" id="KW-0479">Metal-binding</keyword>
<gene>
    <name evidence="5" type="ORF">M72_01361</name>
</gene>
<dbReference type="SUPFAM" id="SSF56784">
    <property type="entry name" value="HAD-like"/>
    <property type="match status" value="1"/>
</dbReference>
<keyword evidence="4" id="KW-0460">Magnesium</keyword>
<evidence type="ECO:0000256" key="2">
    <source>
        <dbReference type="ARBA" id="ARBA00022723"/>
    </source>
</evidence>
<dbReference type="InterPro" id="IPR051400">
    <property type="entry name" value="HAD-like_hydrolase"/>
</dbReference>
<dbReference type="Proteomes" id="UP000049979">
    <property type="component" value="Unassembled WGS sequence"/>
</dbReference>
<evidence type="ECO:0000313" key="5">
    <source>
        <dbReference type="EMBL" id="CRL33155.1"/>
    </source>
</evidence>
<dbReference type="PANTHER" id="PTHR46470:SF2">
    <property type="entry name" value="GLYCERALDEHYDE 3-PHOSPHATE PHOSPHATASE"/>
    <property type="match status" value="1"/>
</dbReference>
<dbReference type="OrthoDB" id="264363at2"/>
<dbReference type="PANTHER" id="PTHR46470">
    <property type="entry name" value="N-ACYLNEURAMINATE-9-PHOSPHATASE"/>
    <property type="match status" value="1"/>
</dbReference>
<sequence length="257" mass="29768">MGEYLQEAVLPVQYDNYVFDLYGTLVDIHTEEDFPKLWEKLALFFGYYGAIYEPKELQKRYAALVSDCERALKKTLEEDRHYTHEASPEIEIGEVFEKLYQEKGIVADKTLAIHTGQFFRALSTDYVRLYPGTQQMLASLKKMDKKVYLLSNAQRIFTAYEMNVLGITKYFDDILISSDYHTKKPDKRFFHILLERHKLDVSHSLYIGNDSRCDVGGAKGVGMPVFYVNSNISPKNDDGKEADYIVENFCAWKEVTI</sequence>
<protein>
    <submittedName>
        <fullName evidence="5">Haloacid dehalogenase superfamily, subfamily IA, variant 3 with third motif having DD or ED/haloacid dehalogenase superfamily, subfamily IA, variant 1 with third motif having Dx(3-4)D or Dx(3-4)E</fullName>
    </submittedName>
</protein>
<dbReference type="GO" id="GO:0046872">
    <property type="term" value="F:metal ion binding"/>
    <property type="evidence" value="ECO:0007669"/>
    <property type="project" value="UniProtKB-KW"/>
</dbReference>
<keyword evidence="3" id="KW-0378">Hydrolase</keyword>
<dbReference type="InterPro" id="IPR023214">
    <property type="entry name" value="HAD_sf"/>
</dbReference>
<reference evidence="6" key="1">
    <citation type="submission" date="2015-05" db="EMBL/GenBank/DDBJ databases">
        <authorList>
            <consortium name="Pathogen Informatics"/>
        </authorList>
    </citation>
    <scope>NUCLEOTIDE SEQUENCE [LARGE SCALE GENOMIC DNA]</scope>
    <source>
        <strain evidence="6">M72</strain>
    </source>
</reference>
<dbReference type="GO" id="GO:0016791">
    <property type="term" value="F:phosphatase activity"/>
    <property type="evidence" value="ECO:0007669"/>
    <property type="project" value="TreeGrafter"/>
</dbReference>
<keyword evidence="6" id="KW-1185">Reference proteome</keyword>
<dbReference type="InterPro" id="IPR036412">
    <property type="entry name" value="HAD-like_sf"/>
</dbReference>
<dbReference type="GeneID" id="99748956"/>
<dbReference type="NCBIfam" id="TIGR01509">
    <property type="entry name" value="HAD-SF-IA-v3"/>
    <property type="match status" value="1"/>
</dbReference>
<dbReference type="GO" id="GO:0044281">
    <property type="term" value="P:small molecule metabolic process"/>
    <property type="evidence" value="ECO:0007669"/>
    <property type="project" value="UniProtKB-ARBA"/>
</dbReference>
<proteinExistence type="predicted"/>
<dbReference type="PRINTS" id="PR00413">
    <property type="entry name" value="HADHALOGNASE"/>
</dbReference>
<evidence type="ECO:0000256" key="4">
    <source>
        <dbReference type="ARBA" id="ARBA00022842"/>
    </source>
</evidence>
<organism evidence="5 6">
    <name type="scientific">Roseburia faecis</name>
    <dbReference type="NCBI Taxonomy" id="301302"/>
    <lineage>
        <taxon>Bacteria</taxon>
        <taxon>Bacillati</taxon>
        <taxon>Bacillota</taxon>
        <taxon>Clostridia</taxon>
        <taxon>Lachnospirales</taxon>
        <taxon>Lachnospiraceae</taxon>
        <taxon>Roseburia</taxon>
    </lineage>
</organism>